<keyword evidence="10" id="KW-1185">Reference proteome</keyword>
<keyword evidence="6 8" id="KW-1133">Transmembrane helix</keyword>
<evidence type="ECO:0000256" key="1">
    <source>
        <dbReference type="ARBA" id="ARBA00004141"/>
    </source>
</evidence>
<gene>
    <name evidence="9" type="ORF">PghCCS26_39260</name>
</gene>
<dbReference type="InterPro" id="IPR004761">
    <property type="entry name" value="Spore_GerAB"/>
</dbReference>
<feature type="transmembrane region" description="Helical" evidence="8">
    <location>
        <begin position="219"/>
        <end position="242"/>
    </location>
</feature>
<keyword evidence="7 8" id="KW-0472">Membrane</keyword>
<evidence type="ECO:0000256" key="4">
    <source>
        <dbReference type="ARBA" id="ARBA00022544"/>
    </source>
</evidence>
<name>A0ABQ6NNV0_9BACL</name>
<feature type="transmembrane region" description="Helical" evidence="8">
    <location>
        <begin position="185"/>
        <end position="207"/>
    </location>
</feature>
<dbReference type="EMBL" id="BTCL01000015">
    <property type="protein sequence ID" value="GMK46797.1"/>
    <property type="molecule type" value="Genomic_DNA"/>
</dbReference>
<evidence type="ECO:0000313" key="9">
    <source>
        <dbReference type="EMBL" id="GMK46797.1"/>
    </source>
</evidence>
<feature type="transmembrane region" description="Helical" evidence="8">
    <location>
        <begin position="333"/>
        <end position="359"/>
    </location>
</feature>
<sequence>MKKLETISISQMAVLYFAYVTGSAKIVIPGPLISMAFNAAWLSILISASFGALLLLIIFYLHDKNPGLTLIAISNKTIGRWPTVILACAMLTMALHMASGIIIDVSAFMTSMMLPETPNYIFMGMLYFLAALLLRSGIESMARMFSILIVFVMGFWAIVLLLLIPQYHPEFLRPVFPVGIKPTLLGAYLTAGFPYGEVVLFAMLLPFSRAKQTKPLKKALFWALLANAATLIISTLCTIMELGPMATEKRFSVFVIAQMIEVGDIIERVEAVIGLALIAGSLMKAAITLFAIQLIITELFKLKNDRLLTNPICLAVFLLALTMPSNAKRWEELVFIVHPLWVAVVYVLPLLIIAGVAAVKELFSEPQHSS</sequence>
<comment type="caution">
    <text evidence="9">The sequence shown here is derived from an EMBL/GenBank/DDBJ whole genome shotgun (WGS) entry which is preliminary data.</text>
</comment>
<dbReference type="PANTHER" id="PTHR34975">
    <property type="entry name" value="SPORE GERMINATION PROTEIN A2"/>
    <property type="match status" value="1"/>
</dbReference>
<protein>
    <submittedName>
        <fullName evidence="9">Germination protein</fullName>
    </submittedName>
</protein>
<evidence type="ECO:0000256" key="2">
    <source>
        <dbReference type="ARBA" id="ARBA00007998"/>
    </source>
</evidence>
<feature type="transmembrane region" description="Helical" evidence="8">
    <location>
        <begin position="120"/>
        <end position="138"/>
    </location>
</feature>
<feature type="transmembrane region" description="Helical" evidence="8">
    <location>
        <begin position="271"/>
        <end position="295"/>
    </location>
</feature>
<dbReference type="PANTHER" id="PTHR34975:SF2">
    <property type="entry name" value="SPORE GERMINATION PROTEIN A2"/>
    <property type="match status" value="1"/>
</dbReference>
<keyword evidence="4" id="KW-0309">Germination</keyword>
<dbReference type="RefSeq" id="WP_317980966.1">
    <property type="nucleotide sequence ID" value="NZ_BTCL01000015.1"/>
</dbReference>
<dbReference type="Proteomes" id="UP001285921">
    <property type="component" value="Unassembled WGS sequence"/>
</dbReference>
<feature type="transmembrane region" description="Helical" evidence="8">
    <location>
        <begin position="145"/>
        <end position="165"/>
    </location>
</feature>
<comment type="subcellular location">
    <subcellularLocation>
        <location evidence="1">Membrane</location>
        <topology evidence="1">Multi-pass membrane protein</topology>
    </subcellularLocation>
</comment>
<evidence type="ECO:0000256" key="5">
    <source>
        <dbReference type="ARBA" id="ARBA00022692"/>
    </source>
</evidence>
<evidence type="ECO:0000256" key="7">
    <source>
        <dbReference type="ARBA" id="ARBA00023136"/>
    </source>
</evidence>
<comment type="similarity">
    <text evidence="2">Belongs to the amino acid-polyamine-organocation (APC) superfamily. Spore germination protein (SGP) (TC 2.A.3.9) family.</text>
</comment>
<evidence type="ECO:0000256" key="3">
    <source>
        <dbReference type="ARBA" id="ARBA00022448"/>
    </source>
</evidence>
<proteinExistence type="inferred from homology"/>
<feature type="transmembrane region" description="Helical" evidence="8">
    <location>
        <begin position="39"/>
        <end position="62"/>
    </location>
</feature>
<accession>A0ABQ6NNV0</accession>
<reference evidence="9 10" key="1">
    <citation type="submission" date="2023-05" db="EMBL/GenBank/DDBJ databases">
        <title>Draft genome of Paenibacillus sp. CCS26.</title>
        <authorList>
            <person name="Akita H."/>
            <person name="Shinto Y."/>
            <person name="Kimura Z."/>
        </authorList>
    </citation>
    <scope>NUCLEOTIDE SEQUENCE [LARGE SCALE GENOMIC DNA]</scope>
    <source>
        <strain evidence="9 10">CCS26</strain>
    </source>
</reference>
<keyword evidence="5 8" id="KW-0812">Transmembrane</keyword>
<dbReference type="Pfam" id="PF03845">
    <property type="entry name" value="Spore_permease"/>
    <property type="match status" value="1"/>
</dbReference>
<evidence type="ECO:0000256" key="6">
    <source>
        <dbReference type="ARBA" id="ARBA00022989"/>
    </source>
</evidence>
<feature type="transmembrane region" description="Helical" evidence="8">
    <location>
        <begin position="307"/>
        <end position="327"/>
    </location>
</feature>
<evidence type="ECO:0000313" key="10">
    <source>
        <dbReference type="Proteomes" id="UP001285921"/>
    </source>
</evidence>
<organism evidence="9 10">
    <name type="scientific">Paenibacillus glycanilyticus</name>
    <dbReference type="NCBI Taxonomy" id="126569"/>
    <lineage>
        <taxon>Bacteria</taxon>
        <taxon>Bacillati</taxon>
        <taxon>Bacillota</taxon>
        <taxon>Bacilli</taxon>
        <taxon>Bacillales</taxon>
        <taxon>Paenibacillaceae</taxon>
        <taxon>Paenibacillus</taxon>
    </lineage>
</organism>
<feature type="transmembrane region" description="Helical" evidence="8">
    <location>
        <begin position="83"/>
        <end position="108"/>
    </location>
</feature>
<feature type="transmembrane region" description="Helical" evidence="8">
    <location>
        <begin position="12"/>
        <end position="33"/>
    </location>
</feature>
<evidence type="ECO:0000256" key="8">
    <source>
        <dbReference type="SAM" id="Phobius"/>
    </source>
</evidence>
<keyword evidence="3" id="KW-0813">Transport</keyword>